<evidence type="ECO:0000259" key="1">
    <source>
        <dbReference type="Pfam" id="PF00814"/>
    </source>
</evidence>
<keyword evidence="3" id="KW-1185">Reference proteome</keyword>
<dbReference type="InterPro" id="IPR043129">
    <property type="entry name" value="ATPase_NBD"/>
</dbReference>
<dbReference type="GO" id="GO:0002949">
    <property type="term" value="P:tRNA threonylcarbamoyladenosine modification"/>
    <property type="evidence" value="ECO:0007669"/>
    <property type="project" value="InterPro"/>
</dbReference>
<sequence length="248" mass="25024">MSSPRLLALDTATETLHLALVQGDQVLTRALPGGAQSSALLLPAVAELLAQAGWTLAQLDAVAFGRGPGAFTGLRSACSVSQGLALGLDRPLIALDTLAAVAEAAFQRGAGAQVWALLDARMGEIYAAPWRRIGPGHWAAPDDLAAGVDPAPCLYTPAALLRAIEAAPADLAGPGLDAHADALAAAPGRRLAAALPDGAALAVLARAAHARGAWIDPALALPLYVRDKVAQTTVERGLARQAAASSAA</sequence>
<dbReference type="Proteomes" id="UP000001693">
    <property type="component" value="Chromosome"/>
</dbReference>
<accession>B1XWZ9</accession>
<dbReference type="HOGENOM" id="CLU_064886_2_1_4"/>
<dbReference type="STRING" id="395495.Lcho_0370"/>
<organism evidence="2 3">
    <name type="scientific">Leptothrix cholodnii (strain ATCC 51168 / LMG 8142 / SP-6)</name>
    <name type="common">Leptothrix discophora (strain SP-6)</name>
    <dbReference type="NCBI Taxonomy" id="395495"/>
    <lineage>
        <taxon>Bacteria</taxon>
        <taxon>Pseudomonadati</taxon>
        <taxon>Pseudomonadota</taxon>
        <taxon>Betaproteobacteria</taxon>
        <taxon>Burkholderiales</taxon>
        <taxon>Sphaerotilaceae</taxon>
        <taxon>Leptothrix</taxon>
    </lineage>
</organism>
<dbReference type="AlphaFoldDB" id="B1XWZ9"/>
<dbReference type="Gene3D" id="3.30.420.40">
    <property type="match status" value="2"/>
</dbReference>
<dbReference type="Pfam" id="PF00814">
    <property type="entry name" value="TsaD"/>
    <property type="match status" value="1"/>
</dbReference>
<dbReference type="KEGG" id="lch:Lcho_0370"/>
<dbReference type="PANTHER" id="PTHR11735">
    <property type="entry name" value="TRNA N6-ADENOSINE THREONYLCARBAMOYLTRANSFERASE"/>
    <property type="match status" value="1"/>
</dbReference>
<dbReference type="NCBIfam" id="TIGR03725">
    <property type="entry name" value="T6A_YeaZ"/>
    <property type="match status" value="1"/>
</dbReference>
<dbReference type="GO" id="GO:0005829">
    <property type="term" value="C:cytosol"/>
    <property type="evidence" value="ECO:0007669"/>
    <property type="project" value="TreeGrafter"/>
</dbReference>
<keyword evidence="2" id="KW-0645">Protease</keyword>
<dbReference type="GO" id="GO:0006508">
    <property type="term" value="P:proteolysis"/>
    <property type="evidence" value="ECO:0007669"/>
    <property type="project" value="UniProtKB-KW"/>
</dbReference>
<dbReference type="OrthoDB" id="9809995at2"/>
<reference evidence="2 3" key="1">
    <citation type="submission" date="2008-03" db="EMBL/GenBank/DDBJ databases">
        <title>Complete sequence of Leptothrix cholodnii SP-6.</title>
        <authorList>
            <consortium name="US DOE Joint Genome Institute"/>
            <person name="Copeland A."/>
            <person name="Lucas S."/>
            <person name="Lapidus A."/>
            <person name="Glavina del Rio T."/>
            <person name="Dalin E."/>
            <person name="Tice H."/>
            <person name="Bruce D."/>
            <person name="Goodwin L."/>
            <person name="Pitluck S."/>
            <person name="Chertkov O."/>
            <person name="Brettin T."/>
            <person name="Detter J.C."/>
            <person name="Han C."/>
            <person name="Kuske C.R."/>
            <person name="Schmutz J."/>
            <person name="Larimer F."/>
            <person name="Land M."/>
            <person name="Hauser L."/>
            <person name="Kyrpides N."/>
            <person name="Lykidis A."/>
            <person name="Emerson D."/>
            <person name="Richardson P."/>
        </authorList>
    </citation>
    <scope>NUCLEOTIDE SEQUENCE [LARGE SCALE GENOMIC DNA]</scope>
    <source>
        <strain evidence="3">ATCC 51168 / LMG 8142 / SP-6</strain>
    </source>
</reference>
<dbReference type="GO" id="GO:0008233">
    <property type="term" value="F:peptidase activity"/>
    <property type="evidence" value="ECO:0007669"/>
    <property type="project" value="UniProtKB-KW"/>
</dbReference>
<evidence type="ECO:0000313" key="3">
    <source>
        <dbReference type="Proteomes" id="UP000001693"/>
    </source>
</evidence>
<dbReference type="EMBL" id="CP001013">
    <property type="protein sequence ID" value="ACB32645.1"/>
    <property type="molecule type" value="Genomic_DNA"/>
</dbReference>
<dbReference type="RefSeq" id="WP_012345407.1">
    <property type="nucleotide sequence ID" value="NC_010524.1"/>
</dbReference>
<name>B1XWZ9_LEPCP</name>
<proteinExistence type="predicted"/>
<dbReference type="SUPFAM" id="SSF53067">
    <property type="entry name" value="Actin-like ATPase domain"/>
    <property type="match status" value="2"/>
</dbReference>
<gene>
    <name evidence="2" type="ordered locus">Lcho_0370</name>
</gene>
<feature type="domain" description="Gcp-like" evidence="1">
    <location>
        <begin position="37"/>
        <end position="131"/>
    </location>
</feature>
<dbReference type="PANTHER" id="PTHR11735:SF11">
    <property type="entry name" value="TRNA THREONYLCARBAMOYLADENOSINE BIOSYNTHESIS PROTEIN TSAB"/>
    <property type="match status" value="1"/>
</dbReference>
<dbReference type="eggNOG" id="COG1214">
    <property type="taxonomic scope" value="Bacteria"/>
</dbReference>
<protein>
    <submittedName>
        <fullName evidence="2">Peptidase M22 glycoprotease</fullName>
    </submittedName>
</protein>
<dbReference type="InterPro" id="IPR000905">
    <property type="entry name" value="Gcp-like_dom"/>
</dbReference>
<dbReference type="InterPro" id="IPR022496">
    <property type="entry name" value="T6A_TsaB"/>
</dbReference>
<evidence type="ECO:0000313" key="2">
    <source>
        <dbReference type="EMBL" id="ACB32645.1"/>
    </source>
</evidence>
<keyword evidence="2" id="KW-0378">Hydrolase</keyword>